<dbReference type="InterPro" id="IPR013103">
    <property type="entry name" value="RVT_2"/>
</dbReference>
<dbReference type="PANTHER" id="PTHR11439:SF463">
    <property type="entry name" value="REVERSE TRANSCRIPTASE TY1_COPIA-TYPE DOMAIN-CONTAINING PROTEIN"/>
    <property type="match status" value="1"/>
</dbReference>
<feature type="domain" description="Reverse transcriptase Ty1/copia-type" evidence="2">
    <location>
        <begin position="337"/>
        <end position="417"/>
    </location>
</feature>
<feature type="compositionally biased region" description="Basic and acidic residues" evidence="1">
    <location>
        <begin position="278"/>
        <end position="297"/>
    </location>
</feature>
<evidence type="ECO:0000313" key="5">
    <source>
        <dbReference type="EMBL" id="TYK16543.1"/>
    </source>
</evidence>
<dbReference type="Pfam" id="PF25597">
    <property type="entry name" value="SH3_retrovirus"/>
    <property type="match status" value="1"/>
</dbReference>
<feature type="domain" description="Retroviral polymerase SH3-like" evidence="3">
    <location>
        <begin position="177"/>
        <end position="218"/>
    </location>
</feature>
<dbReference type="EMBL" id="SSTD01008307">
    <property type="protein sequence ID" value="TYK16543.1"/>
    <property type="molecule type" value="Genomic_DNA"/>
</dbReference>
<dbReference type="PANTHER" id="PTHR11439">
    <property type="entry name" value="GAG-POL-RELATED RETROTRANSPOSON"/>
    <property type="match status" value="1"/>
</dbReference>
<accession>A0A5D3CXD2</accession>
<evidence type="ECO:0000259" key="3">
    <source>
        <dbReference type="Pfam" id="PF25597"/>
    </source>
</evidence>
<dbReference type="EMBL" id="SSTE01014791">
    <property type="protein sequence ID" value="KAA0044927.1"/>
    <property type="molecule type" value="Genomic_DNA"/>
</dbReference>
<dbReference type="InterPro" id="IPR057670">
    <property type="entry name" value="SH3_retrovirus"/>
</dbReference>
<dbReference type="Pfam" id="PF07727">
    <property type="entry name" value="RVT_2"/>
    <property type="match status" value="1"/>
</dbReference>
<evidence type="ECO:0000256" key="1">
    <source>
        <dbReference type="SAM" id="MobiDB-lite"/>
    </source>
</evidence>
<proteinExistence type="predicted"/>
<feature type="region of interest" description="Disordered" evidence="1">
    <location>
        <begin position="273"/>
        <end position="297"/>
    </location>
</feature>
<evidence type="ECO:0000313" key="7">
    <source>
        <dbReference type="Proteomes" id="UP000321947"/>
    </source>
</evidence>
<comment type="caution">
    <text evidence="5">The sequence shown here is derived from an EMBL/GenBank/DDBJ whole genome shotgun (WGS) entry which is preliminary data.</text>
</comment>
<dbReference type="Proteomes" id="UP000321393">
    <property type="component" value="Unassembled WGS sequence"/>
</dbReference>
<dbReference type="OrthoDB" id="128382at2759"/>
<sequence length="552" mass="62101">MVSIPPPSPPSSMLGSVQPWMNSSATFRPCQPTWFYHPFCCLHFHAPLPELHTPLPRTFGDRSSPFNSDHTNPFSATLASSAAYNRLGILKFTQDLRLMNLQHIPTLTCKLPLLLRERATLGVASKTPGHGLHTSLPMYFETLAYTKPETDSLPDEGDVVLTITHLINRIPSRVFWCRTYVHNHGPNPTTFTPWAQTCVFVGYPLHQQGYKCFHPFSRESESEKSNCAIFESTCPTFVTLPSLDPHNTSSVDIEVISDGKNCDNKNEVSAKVIENETGEDRSENISDHGRNESPGKEDLELCTLPKGYKNVRCKRVFTIKFKADGTLDKHKARKITVLIVYVDDIVLSGDDTNEILHLKKKMGDEFEIKDLGNLKYFLGMEIVKSREGVSVSQKRYTLDWLTETGMLGCRSANTPIEFNAKLRDTGDKVSIDHIEKYQCLVGKLIYLSHTMPNISYPVSTVSQFMQTPYQKHMEAVNRILRYLKATSGKRLTFLKTDKRCIEAYTDSNWVGSIVDRNSISGSCTFVWGISLLGEVRSKRLLQGAVLKLSIGP</sequence>
<dbReference type="SUPFAM" id="SSF56672">
    <property type="entry name" value="DNA/RNA polymerases"/>
    <property type="match status" value="1"/>
</dbReference>
<name>A0A5D3CXD2_CUCMM</name>
<organism evidence="5 7">
    <name type="scientific">Cucumis melo var. makuwa</name>
    <name type="common">Oriental melon</name>
    <dbReference type="NCBI Taxonomy" id="1194695"/>
    <lineage>
        <taxon>Eukaryota</taxon>
        <taxon>Viridiplantae</taxon>
        <taxon>Streptophyta</taxon>
        <taxon>Embryophyta</taxon>
        <taxon>Tracheophyta</taxon>
        <taxon>Spermatophyta</taxon>
        <taxon>Magnoliopsida</taxon>
        <taxon>eudicotyledons</taxon>
        <taxon>Gunneridae</taxon>
        <taxon>Pentapetalae</taxon>
        <taxon>rosids</taxon>
        <taxon>fabids</taxon>
        <taxon>Cucurbitales</taxon>
        <taxon>Cucurbitaceae</taxon>
        <taxon>Benincaseae</taxon>
        <taxon>Cucumis</taxon>
    </lineage>
</organism>
<evidence type="ECO:0000313" key="6">
    <source>
        <dbReference type="Proteomes" id="UP000321393"/>
    </source>
</evidence>
<evidence type="ECO:0000259" key="2">
    <source>
        <dbReference type="Pfam" id="PF07727"/>
    </source>
</evidence>
<reference evidence="6 7" key="1">
    <citation type="submission" date="2019-08" db="EMBL/GenBank/DDBJ databases">
        <title>Draft genome sequences of two oriental melons (Cucumis melo L. var makuwa).</title>
        <authorList>
            <person name="Kwon S.-Y."/>
        </authorList>
    </citation>
    <scope>NUCLEOTIDE SEQUENCE [LARGE SCALE GENOMIC DNA]</scope>
    <source>
        <strain evidence="7">cv. Chang Bougi</strain>
        <strain evidence="6">cv. SW 3</strain>
        <tissue evidence="5">Leaf</tissue>
    </source>
</reference>
<dbReference type="AlphaFoldDB" id="A0A5D3CXD2"/>
<dbReference type="Proteomes" id="UP000321947">
    <property type="component" value="Unassembled WGS sequence"/>
</dbReference>
<gene>
    <name evidence="5" type="ORF">E5676_scaffold21G003590</name>
    <name evidence="4" type="ORF">E6C27_scaffold74G002260</name>
</gene>
<evidence type="ECO:0000313" key="4">
    <source>
        <dbReference type="EMBL" id="KAA0044927.1"/>
    </source>
</evidence>
<dbReference type="InterPro" id="IPR043502">
    <property type="entry name" value="DNA/RNA_pol_sf"/>
</dbReference>
<protein>
    <submittedName>
        <fullName evidence="4 5">Mitochondrial protein</fullName>
    </submittedName>
</protein>